<dbReference type="Pfam" id="PF00435">
    <property type="entry name" value="Spectrin"/>
    <property type="match status" value="1"/>
</dbReference>
<evidence type="ECO:0000256" key="3">
    <source>
        <dbReference type="ARBA" id="ARBA00022737"/>
    </source>
</evidence>
<dbReference type="OrthoDB" id="18853at2759"/>
<keyword evidence="4" id="KW-1133">Transmembrane helix</keyword>
<comment type="subcellular location">
    <subcellularLocation>
        <location evidence="1">Membrane</location>
    </subcellularLocation>
</comment>
<dbReference type="EMBL" id="MKHE01000026">
    <property type="protein sequence ID" value="OWK02006.1"/>
    <property type="molecule type" value="Genomic_DNA"/>
</dbReference>
<dbReference type="FunFam" id="1.20.58.60:FF:000231">
    <property type="entry name" value="Spectrin repeat containing, nuclear envelope 1a"/>
    <property type="match status" value="1"/>
</dbReference>
<proteinExistence type="predicted"/>
<protein>
    <recommendedName>
        <fullName evidence="8">SYNE1</fullName>
    </recommendedName>
</protein>
<feature type="non-terminal residue" evidence="6">
    <location>
        <position position="1"/>
    </location>
</feature>
<dbReference type="Proteomes" id="UP000242450">
    <property type="component" value="Chromosome 26"/>
</dbReference>
<sequence>DILDALQKAEPQTENLKSQLNELCQFSRDLSTYSGKVSGLIKDLCLQASKGCQNKEQILQQRFLRAFKDFQQWLVNAKITTAKCFDIPQNINEEFLSESENGQHKLNMMLSKGELLCTLLTKEKASGIQAKMATAKEDWKNFHSNLHQKESALEDFEVSAEPVQDWLSKTEKMVHGSSNRLYDLPAKRREQQKLQSVLEEINCYEPQLHRLKEKAQQLWEGQAASRSFVHRVSQLSSQYLALSNVTKEKVSRLDRIVAEHNQFSLGIKDLQDWMTDTVHVLDSYCHPTSDKSVLDSRVLKLE</sequence>
<evidence type="ECO:0000313" key="6">
    <source>
        <dbReference type="EMBL" id="OWK02006.1"/>
    </source>
</evidence>
<dbReference type="AlphaFoldDB" id="A0A212C7N7"/>
<dbReference type="GO" id="GO:0051015">
    <property type="term" value="F:actin filament binding"/>
    <property type="evidence" value="ECO:0007669"/>
    <property type="project" value="TreeGrafter"/>
</dbReference>
<reference evidence="6 7" key="1">
    <citation type="journal article" date="2018" name="Mol. Genet. Genomics">
        <title>The red deer Cervus elaphus genome CerEla1.0: sequencing, annotating, genes, and chromosomes.</title>
        <authorList>
            <person name="Bana N.A."/>
            <person name="Nyiri A."/>
            <person name="Nagy J."/>
            <person name="Frank K."/>
            <person name="Nagy T."/>
            <person name="Steger V."/>
            <person name="Schiller M."/>
            <person name="Lakatos P."/>
            <person name="Sugar L."/>
            <person name="Horn P."/>
            <person name="Barta E."/>
            <person name="Orosz L."/>
        </authorList>
    </citation>
    <scope>NUCLEOTIDE SEQUENCE [LARGE SCALE GENOMIC DNA]</scope>
    <source>
        <strain evidence="6">Hungarian</strain>
    </source>
</reference>
<keyword evidence="3" id="KW-0677">Repeat</keyword>
<dbReference type="PANTHER" id="PTHR47535">
    <property type="entry name" value="MUSCLE-SPECIFIC PROTEIN 300 KDA, ISOFORM G"/>
    <property type="match status" value="1"/>
</dbReference>
<organism evidence="6 7">
    <name type="scientific">Cervus elaphus hippelaphus</name>
    <name type="common">European red deer</name>
    <dbReference type="NCBI Taxonomy" id="46360"/>
    <lineage>
        <taxon>Eukaryota</taxon>
        <taxon>Metazoa</taxon>
        <taxon>Chordata</taxon>
        <taxon>Craniata</taxon>
        <taxon>Vertebrata</taxon>
        <taxon>Euteleostomi</taxon>
        <taxon>Mammalia</taxon>
        <taxon>Eutheria</taxon>
        <taxon>Laurasiatheria</taxon>
        <taxon>Artiodactyla</taxon>
        <taxon>Ruminantia</taxon>
        <taxon>Pecora</taxon>
        <taxon>Cervidae</taxon>
        <taxon>Cervinae</taxon>
        <taxon>Cervus</taxon>
    </lineage>
</organism>
<evidence type="ECO:0000256" key="1">
    <source>
        <dbReference type="ARBA" id="ARBA00004370"/>
    </source>
</evidence>
<name>A0A212C7N7_CEREH</name>
<dbReference type="GO" id="GO:0007097">
    <property type="term" value="P:nuclear migration"/>
    <property type="evidence" value="ECO:0007669"/>
    <property type="project" value="TreeGrafter"/>
</dbReference>
<dbReference type="PANTHER" id="PTHR47535:SF9">
    <property type="entry name" value="CALPONIN-HOMOLOGY (CH) DOMAIN-CONTAINING PROTEIN"/>
    <property type="match status" value="1"/>
</dbReference>
<dbReference type="GO" id="GO:0034993">
    <property type="term" value="C:meiotic nuclear membrane microtubule tethering complex"/>
    <property type="evidence" value="ECO:0007669"/>
    <property type="project" value="TreeGrafter"/>
</dbReference>
<evidence type="ECO:0000256" key="4">
    <source>
        <dbReference type="ARBA" id="ARBA00022989"/>
    </source>
</evidence>
<feature type="non-terminal residue" evidence="6">
    <location>
        <position position="302"/>
    </location>
</feature>
<dbReference type="GO" id="GO:0005737">
    <property type="term" value="C:cytoplasm"/>
    <property type="evidence" value="ECO:0007669"/>
    <property type="project" value="TreeGrafter"/>
</dbReference>
<keyword evidence="5" id="KW-0472">Membrane</keyword>
<comment type="caution">
    <text evidence="6">The sequence shown here is derived from an EMBL/GenBank/DDBJ whole genome shotgun (WGS) entry which is preliminary data.</text>
</comment>
<dbReference type="InterPro" id="IPR052403">
    <property type="entry name" value="LINC-complex_assoc"/>
</dbReference>
<dbReference type="Gene3D" id="1.20.58.60">
    <property type="match status" value="2"/>
</dbReference>
<dbReference type="GO" id="GO:0005640">
    <property type="term" value="C:nuclear outer membrane"/>
    <property type="evidence" value="ECO:0007669"/>
    <property type="project" value="TreeGrafter"/>
</dbReference>
<accession>A0A212C7N7</accession>
<dbReference type="SUPFAM" id="SSF46966">
    <property type="entry name" value="Spectrin repeat"/>
    <property type="match status" value="1"/>
</dbReference>
<keyword evidence="2" id="KW-0812">Transmembrane</keyword>
<evidence type="ECO:0008006" key="8">
    <source>
        <dbReference type="Google" id="ProtNLM"/>
    </source>
</evidence>
<evidence type="ECO:0000256" key="2">
    <source>
        <dbReference type="ARBA" id="ARBA00022692"/>
    </source>
</evidence>
<evidence type="ECO:0000256" key="5">
    <source>
        <dbReference type="ARBA" id="ARBA00023136"/>
    </source>
</evidence>
<evidence type="ECO:0000313" key="7">
    <source>
        <dbReference type="Proteomes" id="UP000242450"/>
    </source>
</evidence>
<gene>
    <name evidence="6" type="ORF">Celaphus_00019105</name>
</gene>
<keyword evidence="7" id="KW-1185">Reference proteome</keyword>
<dbReference type="InterPro" id="IPR002017">
    <property type="entry name" value="Spectrin_repeat"/>
</dbReference>